<dbReference type="GO" id="GO:0016757">
    <property type="term" value="F:glycosyltransferase activity"/>
    <property type="evidence" value="ECO:0007669"/>
    <property type="project" value="UniProtKB-KW"/>
</dbReference>
<evidence type="ECO:0000259" key="1">
    <source>
        <dbReference type="Pfam" id="PF00534"/>
    </source>
</evidence>
<dbReference type="OrthoDB" id="258796at2"/>
<sequence>MRILMVTNSYAPYVGGIEKSIQSFAQYFRAKGHSVLVIAPKSDKPVEDEQDVMRVSAINNFNDTNFPVTIPLPGEIRSRIKDFKPDIVHSHFPFIIGSTALRIAAAREIPLVFTYHTMYERYIHYINADSERVKRFVRSVTKGYSNLCDKIIAPSRAVKNMLLNRGVKTPIVVIPSGIEVQQFKTGRGQELRESCGLPRDSFLIGHIGRFAPEKNLDFLLSSVIKVLKANSNSRFLAVGDGPQKSELEKKVREEGVSDRVVFTGMLSGQKLYDAYDAIDVFAFSSKTETQGMVLAEAMASGTPVVALNAPGVDDILEDGKNGLMVQNENADSFAGVISEFKELPDTEKNDMRKNAEKTAEKFSIDACSDAVLQQYTELCSNRKDALTEKHQDSWQNSMELIKAEWEIFRNYVSAAGMMFYSRRSKGQFKE</sequence>
<evidence type="ECO:0000259" key="2">
    <source>
        <dbReference type="Pfam" id="PF13439"/>
    </source>
</evidence>
<keyword evidence="3" id="KW-0328">Glycosyltransferase</keyword>
<evidence type="ECO:0000313" key="4">
    <source>
        <dbReference type="Proteomes" id="UP000193334"/>
    </source>
</evidence>
<dbReference type="KEGG" id="pbp:STSP1_01099"/>
<dbReference type="AlphaFoldDB" id="A0A1W6LLN4"/>
<dbReference type="SUPFAM" id="SSF53756">
    <property type="entry name" value="UDP-Glycosyltransferase/glycogen phosphorylase"/>
    <property type="match status" value="1"/>
</dbReference>
<keyword evidence="4" id="KW-1185">Reference proteome</keyword>
<dbReference type="Pfam" id="PF00534">
    <property type="entry name" value="Glycos_transf_1"/>
    <property type="match status" value="1"/>
</dbReference>
<dbReference type="PANTHER" id="PTHR45947">
    <property type="entry name" value="SULFOQUINOVOSYL TRANSFERASE SQD2"/>
    <property type="match status" value="1"/>
</dbReference>
<organism evidence="3 4">
    <name type="scientific">Sedimentisphaera salicampi</name>
    <dbReference type="NCBI Taxonomy" id="1941349"/>
    <lineage>
        <taxon>Bacteria</taxon>
        <taxon>Pseudomonadati</taxon>
        <taxon>Planctomycetota</taxon>
        <taxon>Phycisphaerae</taxon>
        <taxon>Sedimentisphaerales</taxon>
        <taxon>Sedimentisphaeraceae</taxon>
        <taxon>Sedimentisphaera</taxon>
    </lineage>
</organism>
<accession>A0A1W6LLN4</accession>
<dbReference type="PANTHER" id="PTHR45947:SF3">
    <property type="entry name" value="SULFOQUINOVOSYL TRANSFERASE SQD2"/>
    <property type="match status" value="1"/>
</dbReference>
<keyword evidence="3" id="KW-0808">Transferase</keyword>
<name>A0A1W6LLN4_9BACT</name>
<dbReference type="InterPro" id="IPR028098">
    <property type="entry name" value="Glyco_trans_4-like_N"/>
</dbReference>
<dbReference type="EC" id="2.4.1.-" evidence="3"/>
<feature type="domain" description="Glycosyltransferase subfamily 4-like N-terminal" evidence="2">
    <location>
        <begin position="14"/>
        <end position="181"/>
    </location>
</feature>
<proteinExistence type="predicted"/>
<protein>
    <submittedName>
        <fullName evidence="3">GDP-mannose-dependent alpha-mannosyltransferase</fullName>
        <ecNumber evidence="3">2.4.1.-</ecNumber>
    </submittedName>
</protein>
<dbReference type="RefSeq" id="WP_123806993.1">
    <property type="nucleotide sequence ID" value="NZ_CP021023.1"/>
</dbReference>
<evidence type="ECO:0000313" key="3">
    <source>
        <dbReference type="EMBL" id="ARN56710.1"/>
    </source>
</evidence>
<reference evidence="4" key="1">
    <citation type="submission" date="2017-04" db="EMBL/GenBank/DDBJ databases">
        <title>Comparative genomics and description of representatives of a novel lineage of planctomycetes thriving in anoxic sediments.</title>
        <authorList>
            <person name="Spring S."/>
            <person name="Bunk B."/>
            <person name="Sproer C."/>
        </authorList>
    </citation>
    <scope>NUCLEOTIDE SEQUENCE [LARGE SCALE GENOMIC DNA]</scope>
    <source>
        <strain evidence="4">ST-PulAB-D4</strain>
    </source>
</reference>
<dbReference type="Pfam" id="PF13439">
    <property type="entry name" value="Glyco_transf_4"/>
    <property type="match status" value="1"/>
</dbReference>
<dbReference type="InterPro" id="IPR001296">
    <property type="entry name" value="Glyco_trans_1"/>
</dbReference>
<dbReference type="STRING" id="1941349.STSP1_01099"/>
<dbReference type="EMBL" id="CP021023">
    <property type="protein sequence ID" value="ARN56710.1"/>
    <property type="molecule type" value="Genomic_DNA"/>
</dbReference>
<gene>
    <name evidence="3" type="primary">mgtA</name>
    <name evidence="3" type="ORF">STSP1_01099</name>
</gene>
<dbReference type="InterPro" id="IPR050194">
    <property type="entry name" value="Glycosyltransferase_grp1"/>
</dbReference>
<dbReference type="Proteomes" id="UP000193334">
    <property type="component" value="Chromosome"/>
</dbReference>
<feature type="domain" description="Glycosyl transferase family 1" evidence="1">
    <location>
        <begin position="190"/>
        <end position="357"/>
    </location>
</feature>
<dbReference type="Gene3D" id="3.40.50.2000">
    <property type="entry name" value="Glycogen Phosphorylase B"/>
    <property type="match status" value="2"/>
</dbReference>